<dbReference type="AlphaFoldDB" id="A0AAD3DTE8"/>
<name>A0AAD3DTE8_9CHLO</name>
<evidence type="ECO:0000313" key="2">
    <source>
        <dbReference type="EMBL" id="GFR46313.1"/>
    </source>
</evidence>
<reference evidence="2 3" key="1">
    <citation type="journal article" date="2021" name="Sci. Rep.">
        <title>Genome sequencing of the multicellular alga Astrephomene provides insights into convergent evolution of germ-soma differentiation.</title>
        <authorList>
            <person name="Yamashita S."/>
            <person name="Yamamoto K."/>
            <person name="Matsuzaki R."/>
            <person name="Suzuki S."/>
            <person name="Yamaguchi H."/>
            <person name="Hirooka S."/>
            <person name="Minakuchi Y."/>
            <person name="Miyagishima S."/>
            <person name="Kawachi M."/>
            <person name="Toyoda A."/>
            <person name="Nozaki H."/>
        </authorList>
    </citation>
    <scope>NUCLEOTIDE SEQUENCE [LARGE SCALE GENOMIC DNA]</scope>
    <source>
        <strain evidence="2 3">NIES-4017</strain>
    </source>
</reference>
<gene>
    <name evidence="2" type="ORF">Agub_g7878</name>
</gene>
<feature type="region of interest" description="Disordered" evidence="1">
    <location>
        <begin position="47"/>
        <end position="164"/>
    </location>
</feature>
<keyword evidence="3" id="KW-1185">Reference proteome</keyword>
<feature type="compositionally biased region" description="Polar residues" evidence="1">
    <location>
        <begin position="89"/>
        <end position="104"/>
    </location>
</feature>
<dbReference type="Proteomes" id="UP001054857">
    <property type="component" value="Unassembled WGS sequence"/>
</dbReference>
<feature type="region of interest" description="Disordered" evidence="1">
    <location>
        <begin position="402"/>
        <end position="421"/>
    </location>
</feature>
<proteinExistence type="predicted"/>
<sequence length="421" mass="44874">MQLGSALVPRTCPFNRNIPCTFSLSPRLAAPPVVALPQQVARNNVVVQAKRTKKSGTSRSEDASGIDAGGAPSGWDAALANIPTRDEASSASNADQSTSTQPQVSDYAPVDDESAASATTSRQLEDAAAADRSGDQRPDPSQPAPSTSKGADSSLVGPPKKPPSTLITLTEFALLMEAKEIREKELIAKQEREAREKAGLSGLAVQEPAPLVIGRQGFQVFELDGGDLELLVAESSDGQLALADSYVATKGSGGAGGEQMQYARPTLVGPVPSAPAHYQVIPWAEQIGGDLFKFKESTQKIRKVYFIGVHPSPSGGFDDPIMDLEAIFQFDGKSCTLSHNEVRVVGTPPILEPVLRIRPTGLTLEEAYLMPDPIEVSMDTGVDLADMSPEEWQERMAELDRQAEELDELDEAPDVPSVDNM</sequence>
<evidence type="ECO:0000256" key="1">
    <source>
        <dbReference type="SAM" id="MobiDB-lite"/>
    </source>
</evidence>
<accession>A0AAD3DTE8</accession>
<protein>
    <submittedName>
        <fullName evidence="2">Uncharacterized protein</fullName>
    </submittedName>
</protein>
<organism evidence="2 3">
    <name type="scientific">Astrephomene gubernaculifera</name>
    <dbReference type="NCBI Taxonomy" id="47775"/>
    <lineage>
        <taxon>Eukaryota</taxon>
        <taxon>Viridiplantae</taxon>
        <taxon>Chlorophyta</taxon>
        <taxon>core chlorophytes</taxon>
        <taxon>Chlorophyceae</taxon>
        <taxon>CS clade</taxon>
        <taxon>Chlamydomonadales</taxon>
        <taxon>Astrephomenaceae</taxon>
        <taxon>Astrephomene</taxon>
    </lineage>
</organism>
<evidence type="ECO:0000313" key="3">
    <source>
        <dbReference type="Proteomes" id="UP001054857"/>
    </source>
</evidence>
<dbReference type="EMBL" id="BMAR01000013">
    <property type="protein sequence ID" value="GFR46313.1"/>
    <property type="molecule type" value="Genomic_DNA"/>
</dbReference>
<comment type="caution">
    <text evidence="2">The sequence shown here is derived from an EMBL/GenBank/DDBJ whole genome shotgun (WGS) entry which is preliminary data.</text>
</comment>